<dbReference type="EMBL" id="JAPDGR010000462">
    <property type="protein sequence ID" value="KAJ2990029.1"/>
    <property type="molecule type" value="Genomic_DNA"/>
</dbReference>
<protein>
    <submittedName>
        <fullName evidence="1">Uncharacterized protein</fullName>
    </submittedName>
</protein>
<evidence type="ECO:0000313" key="2">
    <source>
        <dbReference type="Proteomes" id="UP001143856"/>
    </source>
</evidence>
<name>A0ACC1PDY2_9PEZI</name>
<comment type="caution">
    <text evidence="1">The sequence shown here is derived from an EMBL/GenBank/DDBJ whole genome shotgun (WGS) entry which is preliminary data.</text>
</comment>
<sequence length="321" mass="36322">MIAKAFYMHSSISRAISRADIPVFSHTGAVMEDENGSRHEAFIFNCRTSNAWAMDLALTVTYFPSCNLKFAVVFGCDLPVEKEMCNRLILAGNDASHPLLLPGIVAETERRRHVHIVDDIVDEVEARIYQLEVRPDAEDSMTTVEMEKLHKEKRSAWLDITYIRNCLVSWRKQLENIALQVEELDRSLLSGYKWSGNSDASISHTPESYSPINETLNPTDLEKAVPINLDTESSALYHGQFREGYLATGYKIKSRTRAIIEEYDDKIRDCSMRIDGMAMATQWAQGETNVEIAKATSRDSKHMRSIALVTMVFLPGTFFAN</sequence>
<proteinExistence type="predicted"/>
<gene>
    <name evidence="1" type="ORF">NUW58_g3163</name>
</gene>
<accession>A0ACC1PDY2</accession>
<evidence type="ECO:0000313" key="1">
    <source>
        <dbReference type="EMBL" id="KAJ2990029.1"/>
    </source>
</evidence>
<keyword evidence="2" id="KW-1185">Reference proteome</keyword>
<reference evidence="1" key="1">
    <citation type="submission" date="2022-10" db="EMBL/GenBank/DDBJ databases">
        <title>Genome Sequence of Xylaria curta.</title>
        <authorList>
            <person name="Buettner E."/>
        </authorList>
    </citation>
    <scope>NUCLEOTIDE SEQUENCE</scope>
    <source>
        <strain evidence="1">Babe10</strain>
    </source>
</reference>
<organism evidence="1 2">
    <name type="scientific">Xylaria curta</name>
    <dbReference type="NCBI Taxonomy" id="42375"/>
    <lineage>
        <taxon>Eukaryota</taxon>
        <taxon>Fungi</taxon>
        <taxon>Dikarya</taxon>
        <taxon>Ascomycota</taxon>
        <taxon>Pezizomycotina</taxon>
        <taxon>Sordariomycetes</taxon>
        <taxon>Xylariomycetidae</taxon>
        <taxon>Xylariales</taxon>
        <taxon>Xylariaceae</taxon>
        <taxon>Xylaria</taxon>
    </lineage>
</organism>
<dbReference type="Proteomes" id="UP001143856">
    <property type="component" value="Unassembled WGS sequence"/>
</dbReference>